<protein>
    <submittedName>
        <fullName evidence="1">Uncharacterized protein</fullName>
    </submittedName>
</protein>
<dbReference type="KEGG" id="lrz:BJI69_15200"/>
<proteinExistence type="predicted"/>
<dbReference type="Proteomes" id="UP000182987">
    <property type="component" value="Chromosome"/>
</dbReference>
<evidence type="ECO:0000313" key="1">
    <source>
        <dbReference type="EMBL" id="APG05107.1"/>
    </source>
</evidence>
<reference evidence="2" key="1">
    <citation type="submission" date="2016-09" db="EMBL/GenBank/DDBJ databases">
        <authorList>
            <person name="Lysoe E."/>
        </authorList>
    </citation>
    <scope>NUCLEOTIDE SEQUENCE [LARGE SCALE GENOMIC DNA]</scope>
    <source>
        <strain evidence="2">LJ96T</strain>
    </source>
</reference>
<name>A0A0G9HD20_9GAMM</name>
<dbReference type="AlphaFoldDB" id="A0A0G9HD20"/>
<keyword evidence="2" id="KW-1185">Reference proteome</keyword>
<sequence>MRRFATTFFVFIALFVACMGVQALPYDGDTGHEPVAEYVVAPVTDDGSSSTDDGELPSIEDNSGGLDDTFDVPIEHALTVPRLAVGGHGHVAPAPHAHHPSLDLRPPIGA</sequence>
<organism evidence="1 2">
    <name type="scientific">Luteibacter rhizovicinus DSM 16549</name>
    <dbReference type="NCBI Taxonomy" id="1440763"/>
    <lineage>
        <taxon>Bacteria</taxon>
        <taxon>Pseudomonadati</taxon>
        <taxon>Pseudomonadota</taxon>
        <taxon>Gammaproteobacteria</taxon>
        <taxon>Lysobacterales</taxon>
        <taxon>Rhodanobacteraceae</taxon>
        <taxon>Luteibacter</taxon>
    </lineage>
</organism>
<evidence type="ECO:0000313" key="2">
    <source>
        <dbReference type="Proteomes" id="UP000182987"/>
    </source>
</evidence>
<dbReference type="PATRIC" id="fig|1440763.5.peg.1345"/>
<dbReference type="EMBL" id="CP017480">
    <property type="protein sequence ID" value="APG05107.1"/>
    <property type="molecule type" value="Genomic_DNA"/>
</dbReference>
<dbReference type="STRING" id="1440763.BJI69_15200"/>
<gene>
    <name evidence="1" type="ORF">BJI69_15200</name>
</gene>
<dbReference type="PROSITE" id="PS51257">
    <property type="entry name" value="PROKAR_LIPOPROTEIN"/>
    <property type="match status" value="1"/>
</dbReference>
<accession>A0A0G9HD20</accession>